<proteinExistence type="inferred from homology"/>
<reference evidence="6" key="1">
    <citation type="submission" date="2020-10" db="EMBL/GenBank/DDBJ databases">
        <authorList>
            <person name="Han B."/>
            <person name="Lu T."/>
            <person name="Zhao Q."/>
            <person name="Huang X."/>
            <person name="Zhao Y."/>
        </authorList>
    </citation>
    <scope>NUCLEOTIDE SEQUENCE</scope>
</reference>
<gene>
    <name evidence="6" type="ORF">NCGR_LOCUS3299</name>
</gene>
<dbReference type="Pfam" id="PF24300">
    <property type="entry name" value="KWL1"/>
    <property type="match status" value="1"/>
</dbReference>
<dbReference type="Gene3D" id="2.40.40.10">
    <property type="entry name" value="RlpA-like domain"/>
    <property type="match status" value="1"/>
</dbReference>
<evidence type="ECO:0000256" key="4">
    <source>
        <dbReference type="ARBA" id="ARBA00022729"/>
    </source>
</evidence>
<evidence type="ECO:0000313" key="6">
    <source>
        <dbReference type="EMBL" id="CAD6205468.1"/>
    </source>
</evidence>
<organism evidence="6 7">
    <name type="scientific">Miscanthus lutarioriparius</name>
    <dbReference type="NCBI Taxonomy" id="422564"/>
    <lineage>
        <taxon>Eukaryota</taxon>
        <taxon>Viridiplantae</taxon>
        <taxon>Streptophyta</taxon>
        <taxon>Embryophyta</taxon>
        <taxon>Tracheophyta</taxon>
        <taxon>Spermatophyta</taxon>
        <taxon>Magnoliopsida</taxon>
        <taxon>Liliopsida</taxon>
        <taxon>Poales</taxon>
        <taxon>Poaceae</taxon>
        <taxon>PACMAD clade</taxon>
        <taxon>Panicoideae</taxon>
        <taxon>Andropogonodae</taxon>
        <taxon>Andropogoneae</taxon>
        <taxon>Saccharinae</taxon>
        <taxon>Miscanthus</taxon>
    </lineage>
</organism>
<dbReference type="InterPro" id="IPR039271">
    <property type="entry name" value="Kiwellin-like"/>
</dbReference>
<dbReference type="GO" id="GO:0005576">
    <property type="term" value="C:extracellular region"/>
    <property type="evidence" value="ECO:0007669"/>
    <property type="project" value="UniProtKB-SubCell"/>
</dbReference>
<protein>
    <submittedName>
        <fullName evidence="6">Uncharacterized protein</fullName>
    </submittedName>
</protein>
<evidence type="ECO:0000256" key="3">
    <source>
        <dbReference type="ARBA" id="ARBA00022525"/>
    </source>
</evidence>
<dbReference type="OrthoDB" id="10324064at2759"/>
<dbReference type="CDD" id="cd22270">
    <property type="entry name" value="DPBB_kiwellin-like"/>
    <property type="match status" value="1"/>
</dbReference>
<evidence type="ECO:0000313" key="7">
    <source>
        <dbReference type="Proteomes" id="UP000604825"/>
    </source>
</evidence>
<dbReference type="EMBL" id="CAJGYO010000001">
    <property type="protein sequence ID" value="CAD6205468.1"/>
    <property type="molecule type" value="Genomic_DNA"/>
</dbReference>
<keyword evidence="3" id="KW-0964">Secreted</keyword>
<dbReference type="InterPro" id="IPR036908">
    <property type="entry name" value="RlpA-like_sf"/>
</dbReference>
<comment type="similarity">
    <text evidence="2">Belongs to the kiwellin family.</text>
</comment>
<dbReference type="PANTHER" id="PTHR33191">
    <property type="entry name" value="RIPENING-RELATED PROTEIN 2-RELATED"/>
    <property type="match status" value="1"/>
</dbReference>
<sequence>MASTKLAFLAVAVLLLQASWCAVAQQAGTAAVMTLTSFEGGGPAACDGKYYSDGDLIAALSTVWFAGGSMCHRRIRITNSLPNGLNLVAEVVDECDTQSGCKDNMIATSKRVWDALGLDTNIGEVPVTWSIA</sequence>
<comment type="caution">
    <text evidence="6">The sequence shown here is derived from an EMBL/GenBank/DDBJ whole genome shotgun (WGS) entry which is preliminary data.</text>
</comment>
<evidence type="ECO:0000256" key="2">
    <source>
        <dbReference type="ARBA" id="ARBA00005592"/>
    </source>
</evidence>
<evidence type="ECO:0000256" key="5">
    <source>
        <dbReference type="SAM" id="SignalP"/>
    </source>
</evidence>
<dbReference type="AlphaFoldDB" id="A0A811MIZ2"/>
<feature type="signal peptide" evidence="5">
    <location>
        <begin position="1"/>
        <end position="24"/>
    </location>
</feature>
<dbReference type="SUPFAM" id="SSF50685">
    <property type="entry name" value="Barwin-like endoglucanases"/>
    <property type="match status" value="1"/>
</dbReference>
<dbReference type="PANTHER" id="PTHR33191:SF80">
    <property type="entry name" value="RIPENING-RELATED PROTEIN 6-RELATED"/>
    <property type="match status" value="1"/>
</dbReference>
<accession>A0A811MIZ2</accession>
<comment type="subcellular location">
    <subcellularLocation>
        <location evidence="1">Secreted</location>
    </subcellularLocation>
</comment>
<keyword evidence="7" id="KW-1185">Reference proteome</keyword>
<feature type="chain" id="PRO_5032330454" evidence="5">
    <location>
        <begin position="25"/>
        <end position="132"/>
    </location>
</feature>
<keyword evidence="4 5" id="KW-0732">Signal</keyword>
<name>A0A811MIZ2_9POAL</name>
<dbReference type="Proteomes" id="UP000604825">
    <property type="component" value="Unassembled WGS sequence"/>
</dbReference>
<evidence type="ECO:0000256" key="1">
    <source>
        <dbReference type="ARBA" id="ARBA00004613"/>
    </source>
</evidence>